<name>A0A4S8LBB0_DENBC</name>
<feature type="region of interest" description="Disordered" evidence="1">
    <location>
        <begin position="79"/>
        <end position="129"/>
    </location>
</feature>
<reference evidence="2 3" key="1">
    <citation type="journal article" date="2019" name="Nat. Ecol. Evol.">
        <title>Megaphylogeny resolves global patterns of mushroom evolution.</title>
        <authorList>
            <person name="Varga T."/>
            <person name="Krizsan K."/>
            <person name="Foldi C."/>
            <person name="Dima B."/>
            <person name="Sanchez-Garcia M."/>
            <person name="Sanchez-Ramirez S."/>
            <person name="Szollosi G.J."/>
            <person name="Szarkandi J.G."/>
            <person name="Papp V."/>
            <person name="Albert L."/>
            <person name="Andreopoulos W."/>
            <person name="Angelini C."/>
            <person name="Antonin V."/>
            <person name="Barry K.W."/>
            <person name="Bougher N.L."/>
            <person name="Buchanan P."/>
            <person name="Buyck B."/>
            <person name="Bense V."/>
            <person name="Catcheside P."/>
            <person name="Chovatia M."/>
            <person name="Cooper J."/>
            <person name="Damon W."/>
            <person name="Desjardin D."/>
            <person name="Finy P."/>
            <person name="Geml J."/>
            <person name="Haridas S."/>
            <person name="Hughes K."/>
            <person name="Justo A."/>
            <person name="Karasinski D."/>
            <person name="Kautmanova I."/>
            <person name="Kiss B."/>
            <person name="Kocsube S."/>
            <person name="Kotiranta H."/>
            <person name="LaButti K.M."/>
            <person name="Lechner B.E."/>
            <person name="Liimatainen K."/>
            <person name="Lipzen A."/>
            <person name="Lukacs Z."/>
            <person name="Mihaltcheva S."/>
            <person name="Morgado L.N."/>
            <person name="Niskanen T."/>
            <person name="Noordeloos M.E."/>
            <person name="Ohm R.A."/>
            <person name="Ortiz-Santana B."/>
            <person name="Ovrebo C."/>
            <person name="Racz N."/>
            <person name="Riley R."/>
            <person name="Savchenko A."/>
            <person name="Shiryaev A."/>
            <person name="Soop K."/>
            <person name="Spirin V."/>
            <person name="Szebenyi C."/>
            <person name="Tomsovsky M."/>
            <person name="Tulloss R.E."/>
            <person name="Uehling J."/>
            <person name="Grigoriev I.V."/>
            <person name="Vagvolgyi C."/>
            <person name="Papp T."/>
            <person name="Martin F.M."/>
            <person name="Miettinen O."/>
            <person name="Hibbett D.S."/>
            <person name="Nagy L.G."/>
        </authorList>
    </citation>
    <scope>NUCLEOTIDE SEQUENCE [LARGE SCALE GENOMIC DNA]</scope>
    <source>
        <strain evidence="2 3">CBS 962.96</strain>
    </source>
</reference>
<evidence type="ECO:0000256" key="1">
    <source>
        <dbReference type="SAM" id="MobiDB-lite"/>
    </source>
</evidence>
<accession>A0A4S8LBB0</accession>
<organism evidence="2 3">
    <name type="scientific">Dendrothele bispora (strain CBS 962.96)</name>
    <dbReference type="NCBI Taxonomy" id="1314807"/>
    <lineage>
        <taxon>Eukaryota</taxon>
        <taxon>Fungi</taxon>
        <taxon>Dikarya</taxon>
        <taxon>Basidiomycota</taxon>
        <taxon>Agaricomycotina</taxon>
        <taxon>Agaricomycetes</taxon>
        <taxon>Agaricomycetidae</taxon>
        <taxon>Agaricales</taxon>
        <taxon>Agaricales incertae sedis</taxon>
        <taxon>Dendrothele</taxon>
    </lineage>
</organism>
<gene>
    <name evidence="2" type="ORF">K435DRAFT_869130</name>
</gene>
<dbReference type="EMBL" id="ML179539">
    <property type="protein sequence ID" value="THU85588.1"/>
    <property type="molecule type" value="Genomic_DNA"/>
</dbReference>
<dbReference type="AlphaFoldDB" id="A0A4S8LBB0"/>
<dbReference type="Proteomes" id="UP000297245">
    <property type="component" value="Unassembled WGS sequence"/>
</dbReference>
<proteinExistence type="predicted"/>
<protein>
    <submittedName>
        <fullName evidence="2">Uncharacterized protein</fullName>
    </submittedName>
</protein>
<feature type="compositionally biased region" description="Basic and acidic residues" evidence="1">
    <location>
        <begin position="99"/>
        <end position="111"/>
    </location>
</feature>
<evidence type="ECO:0000313" key="3">
    <source>
        <dbReference type="Proteomes" id="UP000297245"/>
    </source>
</evidence>
<evidence type="ECO:0000313" key="2">
    <source>
        <dbReference type="EMBL" id="THU85588.1"/>
    </source>
</evidence>
<keyword evidence="3" id="KW-1185">Reference proteome</keyword>
<sequence length="129" mass="15666">MPLPHRFDEWDSVFKSRPSRAAEEEELLAEGFSEDEIPAVIERRNTYRRIYRKAMASKQYYQRHRTEILAKAKSKYQSRVSQKSCREAQRRAQQNYRLQNRELLAKKERERRLRKKRMESAEMISEADQ</sequence>